<evidence type="ECO:0000256" key="3">
    <source>
        <dbReference type="ARBA" id="ARBA00022553"/>
    </source>
</evidence>
<keyword evidence="4" id="KW-0808">Transferase</keyword>
<dbReference type="Gene3D" id="3.30.565.10">
    <property type="entry name" value="Histidine kinase-like ATPase, C-terminal domain"/>
    <property type="match status" value="1"/>
</dbReference>
<dbReference type="InterPro" id="IPR050482">
    <property type="entry name" value="Sensor_HK_TwoCompSys"/>
</dbReference>
<dbReference type="CDD" id="cd16917">
    <property type="entry name" value="HATPase_UhpB-NarQ-NarX-like"/>
    <property type="match status" value="1"/>
</dbReference>
<dbReference type="Gene3D" id="1.20.5.1930">
    <property type="match status" value="1"/>
</dbReference>
<protein>
    <recommendedName>
        <fullName evidence="2">histidine kinase</fullName>
        <ecNumber evidence="2">2.7.13.3</ecNumber>
    </recommendedName>
</protein>
<feature type="transmembrane region" description="Helical" evidence="10">
    <location>
        <begin position="51"/>
        <end position="69"/>
    </location>
</feature>
<evidence type="ECO:0000256" key="7">
    <source>
        <dbReference type="ARBA" id="ARBA00022840"/>
    </source>
</evidence>
<gene>
    <name evidence="13" type="ORF">VVR66_10180</name>
</gene>
<feature type="domain" description="DUF7134" evidence="12">
    <location>
        <begin position="14"/>
        <end position="171"/>
    </location>
</feature>
<evidence type="ECO:0000259" key="12">
    <source>
        <dbReference type="Pfam" id="PF23539"/>
    </source>
</evidence>
<keyword evidence="3" id="KW-0597">Phosphoprotein</keyword>
<dbReference type="EC" id="2.7.13.3" evidence="2"/>
<evidence type="ECO:0000256" key="1">
    <source>
        <dbReference type="ARBA" id="ARBA00000085"/>
    </source>
</evidence>
<keyword evidence="10" id="KW-0472">Membrane</keyword>
<dbReference type="InterPro" id="IPR036890">
    <property type="entry name" value="HATPase_C_sf"/>
</dbReference>
<name>A0ABV3V554_9MICC</name>
<keyword evidence="9" id="KW-0175">Coiled coil</keyword>
<keyword evidence="5" id="KW-0547">Nucleotide-binding</keyword>
<evidence type="ECO:0000256" key="8">
    <source>
        <dbReference type="ARBA" id="ARBA00023012"/>
    </source>
</evidence>
<evidence type="ECO:0000256" key="9">
    <source>
        <dbReference type="SAM" id="Coils"/>
    </source>
</evidence>
<reference evidence="13 14" key="1">
    <citation type="journal article" date="2024" name="Fungal Genet. Biol.">
        <title>The porcine skin microbiome exhibits broad fungal antagonism.</title>
        <authorList>
            <person name="De La Cruz K.F."/>
            <person name="Townsend E.C."/>
            <person name="Alex Cheong J.Z."/>
            <person name="Salamzade R."/>
            <person name="Liu A."/>
            <person name="Sandstrom S."/>
            <person name="Davila E."/>
            <person name="Huang L."/>
            <person name="Xu K.H."/>
            <person name="Wu S.Y."/>
            <person name="Meudt J.J."/>
            <person name="Shanmuganayagam D."/>
            <person name="Gibson A.L.F."/>
            <person name="Kalan L.R."/>
        </authorList>
    </citation>
    <scope>NUCLEOTIDE SEQUENCE [LARGE SCALE GENOMIC DNA]</scope>
    <source>
        <strain evidence="13 14">LK2625</strain>
    </source>
</reference>
<dbReference type="InterPro" id="IPR011712">
    <property type="entry name" value="Sig_transdc_His_kin_sub3_dim/P"/>
</dbReference>
<dbReference type="Pfam" id="PF23539">
    <property type="entry name" value="DUF7134"/>
    <property type="match status" value="1"/>
</dbReference>
<feature type="domain" description="Signal transduction histidine kinase subgroup 3 dimerisation and phosphoacceptor" evidence="11">
    <location>
        <begin position="199"/>
        <end position="263"/>
    </location>
</feature>
<evidence type="ECO:0000259" key="11">
    <source>
        <dbReference type="Pfam" id="PF07730"/>
    </source>
</evidence>
<proteinExistence type="predicted"/>
<keyword evidence="6 13" id="KW-0418">Kinase</keyword>
<evidence type="ECO:0000256" key="2">
    <source>
        <dbReference type="ARBA" id="ARBA00012438"/>
    </source>
</evidence>
<feature type="transmembrane region" description="Helical" evidence="10">
    <location>
        <begin position="117"/>
        <end position="137"/>
    </location>
</feature>
<feature type="transmembrane region" description="Helical" evidence="10">
    <location>
        <begin position="20"/>
        <end position="39"/>
    </location>
</feature>
<keyword evidence="14" id="KW-1185">Reference proteome</keyword>
<evidence type="ECO:0000313" key="13">
    <source>
        <dbReference type="EMBL" id="MEX3595079.1"/>
    </source>
</evidence>
<keyword evidence="10" id="KW-0812">Transmembrane</keyword>
<evidence type="ECO:0000256" key="5">
    <source>
        <dbReference type="ARBA" id="ARBA00022741"/>
    </source>
</evidence>
<dbReference type="InterPro" id="IPR055558">
    <property type="entry name" value="DUF7134"/>
</dbReference>
<dbReference type="PANTHER" id="PTHR24421:SF10">
    <property type="entry name" value="NITRATE_NITRITE SENSOR PROTEIN NARQ"/>
    <property type="match status" value="1"/>
</dbReference>
<evidence type="ECO:0000313" key="14">
    <source>
        <dbReference type="Proteomes" id="UP001558481"/>
    </source>
</evidence>
<dbReference type="EMBL" id="JAYWLU010000010">
    <property type="protein sequence ID" value="MEX3595079.1"/>
    <property type="molecule type" value="Genomic_DNA"/>
</dbReference>
<evidence type="ECO:0000256" key="6">
    <source>
        <dbReference type="ARBA" id="ARBA00022777"/>
    </source>
</evidence>
<keyword evidence="10" id="KW-1133">Transmembrane helix</keyword>
<feature type="transmembrane region" description="Helical" evidence="10">
    <location>
        <begin position="75"/>
        <end position="105"/>
    </location>
</feature>
<dbReference type="Pfam" id="PF07730">
    <property type="entry name" value="HisKA_3"/>
    <property type="match status" value="1"/>
</dbReference>
<evidence type="ECO:0000256" key="10">
    <source>
        <dbReference type="SAM" id="Phobius"/>
    </source>
</evidence>
<keyword evidence="8" id="KW-0902">Two-component regulatory system</keyword>
<dbReference type="GO" id="GO:0016301">
    <property type="term" value="F:kinase activity"/>
    <property type="evidence" value="ECO:0007669"/>
    <property type="project" value="UniProtKB-KW"/>
</dbReference>
<dbReference type="Proteomes" id="UP001558481">
    <property type="component" value="Unassembled WGS sequence"/>
</dbReference>
<comment type="catalytic activity">
    <reaction evidence="1">
        <text>ATP + protein L-histidine = ADP + protein N-phospho-L-histidine.</text>
        <dbReference type="EC" id="2.7.13.3"/>
    </reaction>
</comment>
<organism evidence="13 14">
    <name type="scientific">Kocuria carniphila</name>
    <dbReference type="NCBI Taxonomy" id="262208"/>
    <lineage>
        <taxon>Bacteria</taxon>
        <taxon>Bacillati</taxon>
        <taxon>Actinomycetota</taxon>
        <taxon>Actinomycetes</taxon>
        <taxon>Micrococcales</taxon>
        <taxon>Micrococcaceae</taxon>
        <taxon>Kocuria</taxon>
    </lineage>
</organism>
<evidence type="ECO:0000256" key="4">
    <source>
        <dbReference type="ARBA" id="ARBA00022679"/>
    </source>
</evidence>
<feature type="coiled-coil region" evidence="9">
    <location>
        <begin position="180"/>
        <end position="207"/>
    </location>
</feature>
<sequence>MEPFTSPATRERLRAVWQESPWLADFVLAALIGVLGAISRPTLSFATPEQIAYSIVVCGCSIALIFRRLCPRLALAVVGVLLVVHLVAVQELTVFAGAVCLVGAYTTQTQLLPPWRWGYVAAIYIGAGVAVVTLPTPTPDADWMIRLVIAAAAAALITVAVLAGIVRRARKARYEDALERAAVLEARQAVERRLAAVEERARIAREMHDVLGHSLNTIAVQAEGARYVIRTDPDRTDQVLADIGRLSRTAVDDVRDLISVLAADDDTTEAPIRPTPTLRDVGALISDLRYTRATIRLHVDGDLSTVPDQVGLAGYRIIQESLTNVLKHADGAAASVRIRVRDRAVELTIVNTSTGELHSTRDDDPHHGIIGMRERARALGGTLTAGPGPDTGGWRVAAHLPWRRA</sequence>
<feature type="transmembrane region" description="Helical" evidence="10">
    <location>
        <begin position="143"/>
        <end position="166"/>
    </location>
</feature>
<comment type="caution">
    <text evidence="13">The sequence shown here is derived from an EMBL/GenBank/DDBJ whole genome shotgun (WGS) entry which is preliminary data.</text>
</comment>
<keyword evidence="7" id="KW-0067">ATP-binding</keyword>
<dbReference type="SUPFAM" id="SSF55874">
    <property type="entry name" value="ATPase domain of HSP90 chaperone/DNA topoisomerase II/histidine kinase"/>
    <property type="match status" value="1"/>
</dbReference>
<accession>A0ABV3V554</accession>
<dbReference type="PANTHER" id="PTHR24421">
    <property type="entry name" value="NITRATE/NITRITE SENSOR PROTEIN NARX-RELATED"/>
    <property type="match status" value="1"/>
</dbReference>
<dbReference type="RefSeq" id="WP_368629546.1">
    <property type="nucleotide sequence ID" value="NZ_JAYWLU010000010.1"/>
</dbReference>